<dbReference type="Proteomes" id="UP000685013">
    <property type="component" value="Chromosome 4"/>
</dbReference>
<keyword evidence="5 9" id="KW-0732">Signal</keyword>
<comment type="subcellular location">
    <subcellularLocation>
        <location evidence="1">Secreted</location>
    </subcellularLocation>
</comment>
<keyword evidence="3" id="KW-0964">Secreted</keyword>
<dbReference type="InterPro" id="IPR033121">
    <property type="entry name" value="PEPTIDASE_A1"/>
</dbReference>
<evidence type="ECO:0000256" key="2">
    <source>
        <dbReference type="ARBA" id="ARBA00007447"/>
    </source>
</evidence>
<feature type="domain" description="Peptidase A1" evidence="10">
    <location>
        <begin position="93"/>
        <end position="432"/>
    </location>
</feature>
<dbReference type="PANTHER" id="PTHR47967">
    <property type="entry name" value="OS07G0603500 PROTEIN-RELATED"/>
    <property type="match status" value="1"/>
</dbReference>
<gene>
    <name evidence="11" type="ORF">SDJN03_05653</name>
</gene>
<dbReference type="InterPro" id="IPR034161">
    <property type="entry name" value="Pepsin-like_plant"/>
</dbReference>
<evidence type="ECO:0000313" key="12">
    <source>
        <dbReference type="Proteomes" id="UP000685013"/>
    </source>
</evidence>
<name>A0AAV6NMX9_9ROSI</name>
<evidence type="ECO:0000256" key="7">
    <source>
        <dbReference type="ARBA" id="ARBA00022801"/>
    </source>
</evidence>
<protein>
    <submittedName>
        <fullName evidence="11">Aspartic protease</fullName>
    </submittedName>
</protein>
<dbReference type="InterPro" id="IPR032861">
    <property type="entry name" value="TAXi_N"/>
</dbReference>
<keyword evidence="12" id="KW-1185">Reference proteome</keyword>
<accession>A0AAV6NMX9</accession>
<dbReference type="PANTHER" id="PTHR47967:SF128">
    <property type="entry name" value="ASPARTIC PROTEINASE CDR1-LIKE"/>
    <property type="match status" value="1"/>
</dbReference>
<dbReference type="InterPro" id="IPR051708">
    <property type="entry name" value="Plant_Aspart_Prot_A1"/>
</dbReference>
<dbReference type="GO" id="GO:0005576">
    <property type="term" value="C:extracellular region"/>
    <property type="evidence" value="ECO:0007669"/>
    <property type="project" value="UniProtKB-SubCell"/>
</dbReference>
<evidence type="ECO:0000256" key="6">
    <source>
        <dbReference type="ARBA" id="ARBA00022750"/>
    </source>
</evidence>
<dbReference type="CDD" id="cd05476">
    <property type="entry name" value="pepsin_A_like_plant"/>
    <property type="match status" value="1"/>
</dbReference>
<dbReference type="Pfam" id="PF14541">
    <property type="entry name" value="TAXi_C"/>
    <property type="match status" value="1"/>
</dbReference>
<evidence type="ECO:0000259" key="10">
    <source>
        <dbReference type="PROSITE" id="PS51767"/>
    </source>
</evidence>
<dbReference type="EMBL" id="JAGKQH010000004">
    <property type="protein sequence ID" value="KAG6600420.1"/>
    <property type="molecule type" value="Genomic_DNA"/>
</dbReference>
<dbReference type="AlphaFoldDB" id="A0AAV6NMX9"/>
<dbReference type="GO" id="GO:0006508">
    <property type="term" value="P:proteolysis"/>
    <property type="evidence" value="ECO:0007669"/>
    <property type="project" value="UniProtKB-KW"/>
</dbReference>
<dbReference type="InterPro" id="IPR032799">
    <property type="entry name" value="TAXi_C"/>
</dbReference>
<keyword evidence="4 11" id="KW-0645">Protease</keyword>
<evidence type="ECO:0000256" key="5">
    <source>
        <dbReference type="ARBA" id="ARBA00022729"/>
    </source>
</evidence>
<feature type="non-terminal residue" evidence="11">
    <location>
        <position position="1"/>
    </location>
</feature>
<evidence type="ECO:0000256" key="3">
    <source>
        <dbReference type="ARBA" id="ARBA00022525"/>
    </source>
</evidence>
<evidence type="ECO:0000256" key="8">
    <source>
        <dbReference type="ARBA" id="ARBA00023180"/>
    </source>
</evidence>
<dbReference type="PROSITE" id="PS51767">
    <property type="entry name" value="PEPTIDASE_A1"/>
    <property type="match status" value="1"/>
</dbReference>
<dbReference type="InterPro" id="IPR001969">
    <property type="entry name" value="Aspartic_peptidase_AS"/>
</dbReference>
<comment type="similarity">
    <text evidence="2">Belongs to the peptidase A1 family.</text>
</comment>
<evidence type="ECO:0000256" key="1">
    <source>
        <dbReference type="ARBA" id="ARBA00004613"/>
    </source>
</evidence>
<feature type="signal peptide" evidence="9">
    <location>
        <begin position="1"/>
        <end position="18"/>
    </location>
</feature>
<dbReference type="PROSITE" id="PS00141">
    <property type="entry name" value="ASP_PROTEASE"/>
    <property type="match status" value="1"/>
</dbReference>
<feature type="chain" id="PRO_5043428559" evidence="9">
    <location>
        <begin position="19"/>
        <end position="437"/>
    </location>
</feature>
<comment type="caution">
    <text evidence="11">The sequence shown here is derived from an EMBL/GenBank/DDBJ whole genome shotgun (WGS) entry which is preliminary data.</text>
</comment>
<evidence type="ECO:0000256" key="4">
    <source>
        <dbReference type="ARBA" id="ARBA00022670"/>
    </source>
</evidence>
<keyword evidence="7" id="KW-0378">Hydrolase</keyword>
<reference evidence="11 12" key="1">
    <citation type="journal article" date="2021" name="Hortic Res">
        <title>The domestication of Cucurbita argyrosperma as revealed by the genome of its wild relative.</title>
        <authorList>
            <person name="Barrera-Redondo J."/>
            <person name="Sanchez-de la Vega G."/>
            <person name="Aguirre-Liguori J.A."/>
            <person name="Castellanos-Morales G."/>
            <person name="Gutierrez-Guerrero Y.T."/>
            <person name="Aguirre-Dugua X."/>
            <person name="Aguirre-Planter E."/>
            <person name="Tenaillon M.I."/>
            <person name="Lira-Saade R."/>
            <person name="Eguiarte L.E."/>
        </authorList>
    </citation>
    <scope>NUCLEOTIDE SEQUENCE [LARGE SCALE GENOMIC DNA]</scope>
    <source>
        <strain evidence="11">JBR-2021</strain>
    </source>
</reference>
<dbReference type="FunFam" id="2.40.70.10:FF:000050">
    <property type="entry name" value="Aspartic proteinase CDR1"/>
    <property type="match status" value="1"/>
</dbReference>
<organism evidence="11 12">
    <name type="scientific">Cucurbita argyrosperma subsp. sororia</name>
    <dbReference type="NCBI Taxonomy" id="37648"/>
    <lineage>
        <taxon>Eukaryota</taxon>
        <taxon>Viridiplantae</taxon>
        <taxon>Streptophyta</taxon>
        <taxon>Embryophyta</taxon>
        <taxon>Tracheophyta</taxon>
        <taxon>Spermatophyta</taxon>
        <taxon>Magnoliopsida</taxon>
        <taxon>eudicotyledons</taxon>
        <taxon>Gunneridae</taxon>
        <taxon>Pentapetalae</taxon>
        <taxon>rosids</taxon>
        <taxon>fabids</taxon>
        <taxon>Cucurbitales</taxon>
        <taxon>Cucurbitaceae</taxon>
        <taxon>Cucurbiteae</taxon>
        <taxon>Cucurbita</taxon>
    </lineage>
</organism>
<dbReference type="GO" id="GO:0004190">
    <property type="term" value="F:aspartic-type endopeptidase activity"/>
    <property type="evidence" value="ECO:0007669"/>
    <property type="project" value="UniProtKB-KW"/>
</dbReference>
<dbReference type="FunFam" id="2.40.70.10:FF:000016">
    <property type="entry name" value="Probable aspartic protease At2g35615"/>
    <property type="match status" value="1"/>
</dbReference>
<sequence length="437" mass="47557">MAAISIFFCLFLISFSQATAHGGVGGGGHGFTTSLFHRDSFLSPLYNPSLSHYDRLTNAFRRSFSRSDTLLNRAAAVSITGIHSRIIPDNGEFLMSISIGTPRVKIMAIADTGSDLTWTQCMPCHKCFNQSFPIFNPRRSFSYRHVSCTSNACRSLDDYRCGPNNRTCSYGYSYGDQSFTYGDLASEKITIGSFKLYKTLIGCGHVNGGTFSKDTSGIIGLGGGPLSLISQMRKIAAVKRRFSYCLPTFFSDKNVTGKISFGKKAIVLGRKVVSTPLVLKEPNTFYYLTLEAMSVANKRFKAANNMSAAVEQGNILIDSGTTLTILPQNLYKGVASTLARVVKAKRVNDPTGVLDLCFAACSVDHLNIPVITAHFAGNADVKLLPLNTFAMVADNVACLAFVPSANFAIFGNLAQVNFLVGYDLERKRVSFEYNVCA</sequence>
<proteinExistence type="inferred from homology"/>
<keyword evidence="8" id="KW-0325">Glycoprotein</keyword>
<evidence type="ECO:0000313" key="11">
    <source>
        <dbReference type="EMBL" id="KAG6600420.1"/>
    </source>
</evidence>
<keyword evidence="6" id="KW-0064">Aspartyl protease</keyword>
<dbReference type="Pfam" id="PF14543">
    <property type="entry name" value="TAXi_N"/>
    <property type="match status" value="1"/>
</dbReference>
<evidence type="ECO:0000256" key="9">
    <source>
        <dbReference type="SAM" id="SignalP"/>
    </source>
</evidence>